<evidence type="ECO:0000313" key="4">
    <source>
        <dbReference type="EMBL" id="XIA17659.1"/>
    </source>
</evidence>
<dbReference type="InterPro" id="IPR013661">
    <property type="entry name" value="Peptidase_M9_N_dom"/>
</dbReference>
<feature type="signal peptide" evidence="2">
    <location>
        <begin position="1"/>
        <end position="28"/>
    </location>
</feature>
<organism evidence="4">
    <name type="scientific">Rhodanobacter sp. FW102-FHT14D07</name>
    <dbReference type="NCBI Taxonomy" id="3351462"/>
    <lineage>
        <taxon>Bacteria</taxon>
        <taxon>Pseudomonadati</taxon>
        <taxon>Pseudomonadota</taxon>
        <taxon>Gammaproteobacteria</taxon>
        <taxon>Lysobacterales</taxon>
        <taxon>Rhodanobacteraceae</taxon>
        <taxon>Rhodanobacter</taxon>
    </lineage>
</organism>
<dbReference type="Pfam" id="PF08453">
    <property type="entry name" value="Peptidase_M9_N"/>
    <property type="match status" value="1"/>
</dbReference>
<evidence type="ECO:0000256" key="2">
    <source>
        <dbReference type="SAM" id="SignalP"/>
    </source>
</evidence>
<keyword evidence="2" id="KW-0732">Signal</keyword>
<reference evidence="4" key="1">
    <citation type="submission" date="2024-10" db="EMBL/GenBank/DDBJ databases">
        <authorList>
            <person name="Lesea H.P."/>
            <person name="Kuehl J.V."/>
            <person name="Chandonia J.-M."/>
        </authorList>
    </citation>
    <scope>NUCLEOTIDE SEQUENCE</scope>
    <source>
        <strain evidence="4">FW102-FHT14D07</strain>
    </source>
</reference>
<proteinExistence type="predicted"/>
<dbReference type="AlphaFoldDB" id="A0AB74USE5"/>
<protein>
    <submittedName>
        <fullName evidence="4">M9 family metallopeptidase N-terminal domain-containing protein</fullName>
    </submittedName>
</protein>
<dbReference type="RefSeq" id="WP_395116122.1">
    <property type="nucleotide sequence ID" value="NZ_CP170721.1"/>
</dbReference>
<evidence type="ECO:0000259" key="3">
    <source>
        <dbReference type="Pfam" id="PF08453"/>
    </source>
</evidence>
<gene>
    <name evidence="4" type="ORF">ACFYG5_13975</name>
</gene>
<evidence type="ECO:0000256" key="1">
    <source>
        <dbReference type="SAM" id="MobiDB-lite"/>
    </source>
</evidence>
<feature type="domain" description="Peptidase M9 collagenase N-terminal" evidence="3">
    <location>
        <begin position="103"/>
        <end position="164"/>
    </location>
</feature>
<dbReference type="EMBL" id="CP170721">
    <property type="protein sequence ID" value="XIA17659.1"/>
    <property type="molecule type" value="Genomic_DNA"/>
</dbReference>
<feature type="region of interest" description="Disordered" evidence="1">
    <location>
        <begin position="52"/>
        <end position="75"/>
    </location>
</feature>
<accession>A0AB74USE5</accession>
<name>A0AB74USE5_9GAMM</name>
<sequence>MNTCARKSRPRCASLSLLTPGCSLPRYAAPTKARKKAPAPAATALRTTSLLPTVRHRQARLPKPSGRPPQSSSKAHLYADYGRPERNPSASLRMSVAAAATHDVNAFASAGGSSLVTLVRNSSVDACIDTLFSVTGASAGQVFNQAKMVTIANALQSGAPGHTKCGRASPAFLAYSLLDAGVSAYLRTPDRFNLSQVQSRWGWARRSRRSPGTGPGQFDLHAGSALEILCWSASVTVSWGGGVKHIRSRRQIRRSDRIPAKSIPVARSNTRRIRFSSVAVVCSLTELEQAPNVCSSKEISA</sequence>
<feature type="chain" id="PRO_5044504831" evidence="2">
    <location>
        <begin position="29"/>
        <end position="301"/>
    </location>
</feature>